<dbReference type="InterPro" id="IPR036390">
    <property type="entry name" value="WH_DNA-bd_sf"/>
</dbReference>
<sequence>MINRRLEIMRTLDSRTKFTARQLAERFGVSLRTIQRDLDYLQQMGLPLYSEVGIHGGYRVLPNRILPPLQLTQHEALGLFLMIEYLEHIPDFPYGIIRAQLADQYYSGLPDDVRDLISRSKQHLAVLQHSSIRPAPLTTQVLGAAVEKREITFAYHSRSGKKNVQVYPLGIYYEQGYWYMPASKQGEIRLYRVDRMEQLEEGPHRIEDSLPTLAAWMKAGETRDSTEVILHFTDMGVRLAESDRLFASVLDREWRGYIPVEEFPFTAQKLLAYGPEVKVVSPRELQESVRELLEKTISQYS</sequence>
<evidence type="ECO:0000256" key="2">
    <source>
        <dbReference type="ARBA" id="ARBA00023163"/>
    </source>
</evidence>
<dbReference type="PROSITE" id="PS52050">
    <property type="entry name" value="WYL"/>
    <property type="match status" value="1"/>
</dbReference>
<organism evidence="4 5">
    <name type="scientific">Paenibacillus silagei</name>
    <dbReference type="NCBI Taxonomy" id="1670801"/>
    <lineage>
        <taxon>Bacteria</taxon>
        <taxon>Bacillati</taxon>
        <taxon>Bacillota</taxon>
        <taxon>Bacilli</taxon>
        <taxon>Bacillales</taxon>
        <taxon>Paenibacillaceae</taxon>
        <taxon>Paenibacillus</taxon>
    </lineage>
</organism>
<dbReference type="InterPro" id="IPR051534">
    <property type="entry name" value="CBASS_pafABC_assoc_protein"/>
</dbReference>
<dbReference type="InterPro" id="IPR036388">
    <property type="entry name" value="WH-like_DNA-bd_sf"/>
</dbReference>
<dbReference type="Proteomes" id="UP000773462">
    <property type="component" value="Unassembled WGS sequence"/>
</dbReference>
<dbReference type="InterPro" id="IPR028349">
    <property type="entry name" value="PafC-like"/>
</dbReference>
<dbReference type="InterPro" id="IPR026881">
    <property type="entry name" value="WYL_dom"/>
</dbReference>
<dbReference type="Gene3D" id="1.10.10.10">
    <property type="entry name" value="Winged helix-like DNA-binding domain superfamily/Winged helix DNA-binding domain"/>
    <property type="match status" value="1"/>
</dbReference>
<dbReference type="GO" id="GO:0003677">
    <property type="term" value="F:DNA binding"/>
    <property type="evidence" value="ECO:0007669"/>
    <property type="project" value="UniProtKB-KW"/>
</dbReference>
<dbReference type="EMBL" id="JAGGLV010000001">
    <property type="protein sequence ID" value="MBP2110487.1"/>
    <property type="molecule type" value="Genomic_DNA"/>
</dbReference>
<keyword evidence="2" id="KW-0804">Transcription</keyword>
<proteinExistence type="predicted"/>
<dbReference type="InterPro" id="IPR057727">
    <property type="entry name" value="WCX_dom"/>
</dbReference>
<comment type="caution">
    <text evidence="4">The sequence shown here is derived from an EMBL/GenBank/DDBJ whole genome shotgun (WGS) entry which is preliminary data.</text>
</comment>
<name>A0ABS4NMB2_9BACL</name>
<dbReference type="Pfam" id="PF13280">
    <property type="entry name" value="WYL"/>
    <property type="match status" value="1"/>
</dbReference>
<gene>
    <name evidence="4" type="ORF">J2Z70_000626</name>
</gene>
<keyword evidence="4" id="KW-0238">DNA-binding</keyword>
<accession>A0ABS4NMB2</accession>
<evidence type="ECO:0000259" key="3">
    <source>
        <dbReference type="PROSITE" id="PS51000"/>
    </source>
</evidence>
<dbReference type="Pfam" id="PF08279">
    <property type="entry name" value="HTH_11"/>
    <property type="match status" value="1"/>
</dbReference>
<dbReference type="Pfam" id="PF25583">
    <property type="entry name" value="WCX"/>
    <property type="match status" value="1"/>
</dbReference>
<dbReference type="SMART" id="SM00420">
    <property type="entry name" value="HTH_DEOR"/>
    <property type="match status" value="1"/>
</dbReference>
<dbReference type="PIRSF" id="PIRSF016838">
    <property type="entry name" value="PafC"/>
    <property type="match status" value="1"/>
</dbReference>
<evidence type="ECO:0000313" key="4">
    <source>
        <dbReference type="EMBL" id="MBP2110487.1"/>
    </source>
</evidence>
<evidence type="ECO:0000313" key="5">
    <source>
        <dbReference type="Proteomes" id="UP000773462"/>
    </source>
</evidence>
<protein>
    <submittedName>
        <fullName evidence="4">DNA-binding transcriptional regulator YafY</fullName>
    </submittedName>
</protein>
<dbReference type="PANTHER" id="PTHR34580:SF9">
    <property type="entry name" value="SLL5097 PROTEIN"/>
    <property type="match status" value="1"/>
</dbReference>
<keyword evidence="5" id="KW-1185">Reference proteome</keyword>
<dbReference type="PROSITE" id="PS51000">
    <property type="entry name" value="HTH_DEOR_2"/>
    <property type="match status" value="1"/>
</dbReference>
<dbReference type="SUPFAM" id="SSF46785">
    <property type="entry name" value="Winged helix' DNA-binding domain"/>
    <property type="match status" value="1"/>
</dbReference>
<dbReference type="PANTHER" id="PTHR34580">
    <property type="match status" value="1"/>
</dbReference>
<dbReference type="InterPro" id="IPR001034">
    <property type="entry name" value="DeoR_HTH"/>
</dbReference>
<dbReference type="InterPro" id="IPR013196">
    <property type="entry name" value="HTH_11"/>
</dbReference>
<keyword evidence="1" id="KW-0805">Transcription regulation</keyword>
<evidence type="ECO:0000256" key="1">
    <source>
        <dbReference type="ARBA" id="ARBA00023015"/>
    </source>
</evidence>
<feature type="domain" description="HTH deoR-type" evidence="3">
    <location>
        <begin position="1"/>
        <end position="60"/>
    </location>
</feature>
<dbReference type="RefSeq" id="WP_209869157.1">
    <property type="nucleotide sequence ID" value="NZ_JAGGLV010000001.1"/>
</dbReference>
<reference evidence="4 5" key="1">
    <citation type="submission" date="2021-03" db="EMBL/GenBank/DDBJ databases">
        <title>Genomic Encyclopedia of Type Strains, Phase IV (KMG-IV): sequencing the most valuable type-strain genomes for metagenomic binning, comparative biology and taxonomic classification.</title>
        <authorList>
            <person name="Goeker M."/>
        </authorList>
    </citation>
    <scope>NUCLEOTIDE SEQUENCE [LARGE SCALE GENOMIC DNA]</scope>
    <source>
        <strain evidence="4 5">DSM 101953</strain>
    </source>
</reference>